<name>A0A1Z2KXX0_9ACTN</name>
<dbReference type="RefSeq" id="WP_087925437.1">
    <property type="nucleotide sequence ID" value="NZ_CP021744.1"/>
</dbReference>
<organism evidence="1 2">
    <name type="scientific">Streptomyces albireticuli</name>
    <dbReference type="NCBI Taxonomy" id="1940"/>
    <lineage>
        <taxon>Bacteria</taxon>
        <taxon>Bacillati</taxon>
        <taxon>Actinomycetota</taxon>
        <taxon>Actinomycetes</taxon>
        <taxon>Kitasatosporales</taxon>
        <taxon>Streptomycetaceae</taxon>
        <taxon>Streptomyces</taxon>
    </lineage>
</organism>
<reference evidence="1 2" key="1">
    <citation type="submission" date="2017-06" db="EMBL/GenBank/DDBJ databases">
        <title>Streptomyces albireticuli Genome sequencing and assembly.</title>
        <authorList>
            <person name="Wang Y."/>
            <person name="Du B."/>
            <person name="Ding Y."/>
            <person name="Liu H."/>
            <person name="Hou Q."/>
            <person name="Liu K."/>
            <person name="Yao L."/>
            <person name="Wang C."/>
        </authorList>
    </citation>
    <scope>NUCLEOTIDE SEQUENCE [LARGE SCALE GENOMIC DNA]</scope>
    <source>
        <strain evidence="1 2">MDJK11</strain>
    </source>
</reference>
<dbReference type="Proteomes" id="UP000195755">
    <property type="component" value="Chromosome"/>
</dbReference>
<accession>A0A1Z2KXX0</accession>
<gene>
    <name evidence="1" type="ORF">SMD11_1236</name>
</gene>
<proteinExistence type="predicted"/>
<dbReference type="EMBL" id="CP021744">
    <property type="protein sequence ID" value="ARZ66897.1"/>
    <property type="molecule type" value="Genomic_DNA"/>
</dbReference>
<evidence type="ECO:0000313" key="2">
    <source>
        <dbReference type="Proteomes" id="UP000195755"/>
    </source>
</evidence>
<dbReference type="KEGG" id="salj:SMD11_1236"/>
<dbReference type="AlphaFoldDB" id="A0A1Z2KXX0"/>
<protein>
    <submittedName>
        <fullName evidence="1">Uncharacterized protein</fullName>
    </submittedName>
</protein>
<evidence type="ECO:0000313" key="1">
    <source>
        <dbReference type="EMBL" id="ARZ66897.1"/>
    </source>
</evidence>
<dbReference type="OrthoDB" id="4259405at2"/>
<sequence length="161" mass="18026">MGKLLPDLNTLIRLKEQDLTDDQIGARYDVSGQAVNKALTIGGYYTQAVSREVIEKAIPWTVKRTEGSGSHHNTYLGKAVMAYLRVAMGDETAKDSHRLAAKRLRARLLRDEKVIDYDPRSKDGFKLVDKEERDGALIFRWPADKALPEGKILDAITLSDV</sequence>